<dbReference type="RefSeq" id="WP_090159405.1">
    <property type="nucleotide sequence ID" value="NZ_JAJATZ010000001.1"/>
</dbReference>
<evidence type="ECO:0000259" key="6">
    <source>
        <dbReference type="PROSITE" id="PS50949"/>
    </source>
</evidence>
<evidence type="ECO:0000313" key="8">
    <source>
        <dbReference type="Proteomes" id="UP001138961"/>
    </source>
</evidence>
<dbReference type="CDD" id="cd07377">
    <property type="entry name" value="WHTH_GntR"/>
    <property type="match status" value="1"/>
</dbReference>
<comment type="similarity">
    <text evidence="1">In the C-terminal section; belongs to the class-I pyridoxal-phosphate-dependent aminotransferase family.</text>
</comment>
<reference evidence="7" key="1">
    <citation type="submission" date="2021-10" db="EMBL/GenBank/DDBJ databases">
        <title>Loktanella gaetbuli sp. nov., isolated from a tidal flat.</title>
        <authorList>
            <person name="Park S."/>
            <person name="Yoon J.-H."/>
        </authorList>
    </citation>
    <scope>NUCLEOTIDE SEQUENCE</scope>
    <source>
        <strain evidence="7">TSTF-M6</strain>
    </source>
</reference>
<evidence type="ECO:0000256" key="1">
    <source>
        <dbReference type="ARBA" id="ARBA00005384"/>
    </source>
</evidence>
<keyword evidence="7" id="KW-0808">Transferase</keyword>
<dbReference type="CDD" id="cd00609">
    <property type="entry name" value="AAT_like"/>
    <property type="match status" value="1"/>
</dbReference>
<keyword evidence="7" id="KW-0032">Aminotransferase</keyword>
<keyword evidence="2" id="KW-0663">Pyridoxal phosphate</keyword>
<dbReference type="Proteomes" id="UP001138961">
    <property type="component" value="Unassembled WGS sequence"/>
</dbReference>
<accession>A0ABS8BQH0</accession>
<dbReference type="SMART" id="SM00345">
    <property type="entry name" value="HTH_GNTR"/>
    <property type="match status" value="1"/>
</dbReference>
<dbReference type="Gene3D" id="3.40.640.10">
    <property type="entry name" value="Type I PLP-dependent aspartate aminotransferase-like (Major domain)"/>
    <property type="match status" value="1"/>
</dbReference>
<dbReference type="InterPro" id="IPR051446">
    <property type="entry name" value="HTH_trans_reg/aminotransferase"/>
</dbReference>
<dbReference type="InterPro" id="IPR036388">
    <property type="entry name" value="WH-like_DNA-bd_sf"/>
</dbReference>
<organism evidence="7 8">
    <name type="scientific">Loktanella gaetbuli</name>
    <dbReference type="NCBI Taxonomy" id="2881335"/>
    <lineage>
        <taxon>Bacteria</taxon>
        <taxon>Pseudomonadati</taxon>
        <taxon>Pseudomonadota</taxon>
        <taxon>Alphaproteobacteria</taxon>
        <taxon>Rhodobacterales</taxon>
        <taxon>Roseobacteraceae</taxon>
        <taxon>Loktanella</taxon>
    </lineage>
</organism>
<dbReference type="Pfam" id="PF00155">
    <property type="entry name" value="Aminotran_1_2"/>
    <property type="match status" value="1"/>
</dbReference>
<dbReference type="SUPFAM" id="SSF46785">
    <property type="entry name" value="Winged helix' DNA-binding domain"/>
    <property type="match status" value="1"/>
</dbReference>
<evidence type="ECO:0000256" key="4">
    <source>
        <dbReference type="ARBA" id="ARBA00023125"/>
    </source>
</evidence>
<evidence type="ECO:0000256" key="5">
    <source>
        <dbReference type="ARBA" id="ARBA00023163"/>
    </source>
</evidence>
<dbReference type="InterPro" id="IPR015424">
    <property type="entry name" value="PyrdxlP-dep_Trfase"/>
</dbReference>
<dbReference type="Pfam" id="PF00392">
    <property type="entry name" value="GntR"/>
    <property type="match status" value="1"/>
</dbReference>
<dbReference type="SUPFAM" id="SSF53383">
    <property type="entry name" value="PLP-dependent transferases"/>
    <property type="match status" value="1"/>
</dbReference>
<dbReference type="InterPro" id="IPR036390">
    <property type="entry name" value="WH_DNA-bd_sf"/>
</dbReference>
<dbReference type="PROSITE" id="PS50949">
    <property type="entry name" value="HTH_GNTR"/>
    <property type="match status" value="1"/>
</dbReference>
<evidence type="ECO:0000313" key="7">
    <source>
        <dbReference type="EMBL" id="MCB5197963.1"/>
    </source>
</evidence>
<dbReference type="GO" id="GO:0008483">
    <property type="term" value="F:transaminase activity"/>
    <property type="evidence" value="ECO:0007669"/>
    <property type="project" value="UniProtKB-KW"/>
</dbReference>
<dbReference type="PANTHER" id="PTHR46577">
    <property type="entry name" value="HTH-TYPE TRANSCRIPTIONAL REGULATORY PROTEIN GABR"/>
    <property type="match status" value="1"/>
</dbReference>
<keyword evidence="3" id="KW-0805">Transcription regulation</keyword>
<dbReference type="InterPro" id="IPR000524">
    <property type="entry name" value="Tscrpt_reg_HTH_GntR"/>
</dbReference>
<dbReference type="PANTHER" id="PTHR46577:SF1">
    <property type="entry name" value="HTH-TYPE TRANSCRIPTIONAL REGULATORY PROTEIN GABR"/>
    <property type="match status" value="1"/>
</dbReference>
<dbReference type="Gene3D" id="1.10.10.10">
    <property type="entry name" value="Winged helix-like DNA-binding domain superfamily/Winged helix DNA-binding domain"/>
    <property type="match status" value="1"/>
</dbReference>
<evidence type="ECO:0000256" key="2">
    <source>
        <dbReference type="ARBA" id="ARBA00022898"/>
    </source>
</evidence>
<keyword evidence="5" id="KW-0804">Transcription</keyword>
<proteinExistence type="inferred from homology"/>
<dbReference type="InterPro" id="IPR015421">
    <property type="entry name" value="PyrdxlP-dep_Trfase_major"/>
</dbReference>
<keyword evidence="8" id="KW-1185">Reference proteome</keyword>
<sequence length="466" mass="49675">MTDTTWVPDLDALPDRRPKYDRLAAAIRTGIAGGDLVPGQKLPPVRDLAWKVGVTPGTAARAYRLLTDAGVLTAGVGRGTYVAETKSPPSPVLLAEHVFDASGDVNLFSPKMPDLGQGHLIATLAAQVVAQMPADRLMRYPSRVTDLAARQACLAGLHADVGPADVEDIVATNGGQNAIVLILQTILRGPAPVMLGDAISYNGFRSAAEMCRAELMAVPWDDEGPDPQVFENLVRQHGAQVYCTASEVNNPTGQATSFARRQQIAAIAKVHGVHVIDDDCYARIDRVGPSYRALLPDLGWHVASPSKTISPALRIGFAVAPKAHAAALVRSAIGQSFGVSPLLTDLYAALMRSPEIDGIVQAVRARIDRDVGVVVTTFADCAPGYAPGIPFVWLVLPRTWRANDFVAAAKARGIHLKSSESFLHRDSRMVHAVRIAVNGLLAPDRFDAAIADLRDLMDTPAARISV</sequence>
<name>A0ABS8BQH0_9RHOB</name>
<comment type="caution">
    <text evidence="7">The sequence shown here is derived from an EMBL/GenBank/DDBJ whole genome shotgun (WGS) entry which is preliminary data.</text>
</comment>
<feature type="domain" description="HTH gntR-type" evidence="6">
    <location>
        <begin position="17"/>
        <end position="85"/>
    </location>
</feature>
<dbReference type="EMBL" id="JAJATZ010000001">
    <property type="protein sequence ID" value="MCB5197963.1"/>
    <property type="molecule type" value="Genomic_DNA"/>
</dbReference>
<keyword evidence="4" id="KW-0238">DNA-binding</keyword>
<gene>
    <name evidence="7" type="ORF">LGQ03_01790</name>
</gene>
<evidence type="ECO:0000256" key="3">
    <source>
        <dbReference type="ARBA" id="ARBA00023015"/>
    </source>
</evidence>
<dbReference type="InterPro" id="IPR004839">
    <property type="entry name" value="Aminotransferase_I/II_large"/>
</dbReference>
<protein>
    <submittedName>
        <fullName evidence="7">PLP-dependent aminotransferase family protein</fullName>
    </submittedName>
</protein>